<dbReference type="Proteomes" id="UP000298327">
    <property type="component" value="Unassembled WGS sequence"/>
</dbReference>
<dbReference type="AlphaFoldDB" id="A0A4Y9XP29"/>
<feature type="non-terminal residue" evidence="3">
    <location>
        <position position="271"/>
    </location>
</feature>
<proteinExistence type="predicted"/>
<evidence type="ECO:0000313" key="3">
    <source>
        <dbReference type="EMBL" id="TFY51855.1"/>
    </source>
</evidence>
<dbReference type="GO" id="GO:0006629">
    <property type="term" value="P:lipid metabolic process"/>
    <property type="evidence" value="ECO:0007669"/>
    <property type="project" value="InterPro"/>
</dbReference>
<reference evidence="3 4" key="1">
    <citation type="submission" date="2019-02" db="EMBL/GenBank/DDBJ databases">
        <title>Genome sequencing of the rare red list fungi Dentipellis fragilis.</title>
        <authorList>
            <person name="Buettner E."/>
            <person name="Kellner H."/>
        </authorList>
    </citation>
    <scope>NUCLEOTIDE SEQUENCE [LARGE SCALE GENOMIC DNA]</scope>
    <source>
        <strain evidence="3 4">DSM 105465</strain>
    </source>
</reference>
<dbReference type="InterPro" id="IPR005804">
    <property type="entry name" value="FA_desaturase_dom"/>
</dbReference>
<organism evidence="3 4">
    <name type="scientific">Dentipellis fragilis</name>
    <dbReference type="NCBI Taxonomy" id="205917"/>
    <lineage>
        <taxon>Eukaryota</taxon>
        <taxon>Fungi</taxon>
        <taxon>Dikarya</taxon>
        <taxon>Basidiomycota</taxon>
        <taxon>Agaricomycotina</taxon>
        <taxon>Agaricomycetes</taxon>
        <taxon>Russulales</taxon>
        <taxon>Hericiaceae</taxon>
        <taxon>Dentipellis</taxon>
    </lineage>
</organism>
<feature type="transmembrane region" description="Helical" evidence="1">
    <location>
        <begin position="67"/>
        <end position="88"/>
    </location>
</feature>
<protein>
    <recommendedName>
        <fullName evidence="2">Fatty acid desaturase domain-containing protein</fullName>
    </recommendedName>
</protein>
<evidence type="ECO:0000259" key="2">
    <source>
        <dbReference type="Pfam" id="PF00487"/>
    </source>
</evidence>
<keyword evidence="4" id="KW-1185">Reference proteome</keyword>
<keyword evidence="1" id="KW-0812">Transmembrane</keyword>
<keyword evidence="1" id="KW-0472">Membrane</keyword>
<sequence length="271" mass="31125">MVRSSSEFQPLQFSMEEIRATIPPQFFIRDTARSLLYLARDFCLAIFTGLTIFYLNDALRQVEVSASPAYSVLVLGARTTIWCLYWWYQGLILTGIWVIGHECGHGAFSSSRTLCDIIGFVLHTALWTPYFSWRITHHRHHANHASMEKDEVYVPKTRSDLGIPPLQDGSIDWEDYFGDTPLWTLLMLVRQQLFAFPAYLFFNVSGQKSYPPWTNHFNSRSVLFTRQQRNAVLLSNMGILAAAVLTWKAMKTFGAAVVLQYYGVPWLLVTH</sequence>
<dbReference type="EMBL" id="SEOQ01001423">
    <property type="protein sequence ID" value="TFY51855.1"/>
    <property type="molecule type" value="Genomic_DNA"/>
</dbReference>
<feature type="transmembrane region" description="Helical" evidence="1">
    <location>
        <begin position="230"/>
        <end position="247"/>
    </location>
</feature>
<dbReference type="PANTHER" id="PTHR32100">
    <property type="entry name" value="OMEGA-6 FATTY ACID DESATURASE, CHLOROPLASTIC"/>
    <property type="match status" value="1"/>
</dbReference>
<gene>
    <name evidence="3" type="ORF">EVG20_g10808</name>
</gene>
<dbReference type="InterPro" id="IPR012171">
    <property type="entry name" value="Fatty_acid_desaturase"/>
</dbReference>
<comment type="caution">
    <text evidence="3">The sequence shown here is derived from an EMBL/GenBank/DDBJ whole genome shotgun (WGS) entry which is preliminary data.</text>
</comment>
<evidence type="ECO:0000313" key="4">
    <source>
        <dbReference type="Proteomes" id="UP000298327"/>
    </source>
</evidence>
<dbReference type="Pfam" id="PF00487">
    <property type="entry name" value="FA_desaturase"/>
    <property type="match status" value="1"/>
</dbReference>
<accession>A0A4Y9XP29</accession>
<dbReference type="OrthoDB" id="1461976at2759"/>
<feature type="transmembrane region" description="Helical" evidence="1">
    <location>
        <begin position="253"/>
        <end position="269"/>
    </location>
</feature>
<feature type="transmembrane region" description="Helical" evidence="1">
    <location>
        <begin position="35"/>
        <end position="55"/>
    </location>
</feature>
<dbReference type="GO" id="GO:0016491">
    <property type="term" value="F:oxidoreductase activity"/>
    <property type="evidence" value="ECO:0007669"/>
    <property type="project" value="InterPro"/>
</dbReference>
<name>A0A4Y9XP29_9AGAM</name>
<keyword evidence="1" id="KW-1133">Transmembrane helix</keyword>
<feature type="domain" description="Fatty acid desaturase" evidence="2">
    <location>
        <begin position="83"/>
        <end position="269"/>
    </location>
</feature>
<evidence type="ECO:0000256" key="1">
    <source>
        <dbReference type="SAM" id="Phobius"/>
    </source>
</evidence>
<dbReference type="STRING" id="205917.A0A4Y9XP29"/>